<accession>A0ABZ1NDI3</accession>
<organism evidence="2 3">
    <name type="scientific">Nocardia salmonicida</name>
    <dbReference type="NCBI Taxonomy" id="53431"/>
    <lineage>
        <taxon>Bacteria</taxon>
        <taxon>Bacillati</taxon>
        <taxon>Actinomycetota</taxon>
        <taxon>Actinomycetes</taxon>
        <taxon>Mycobacteriales</taxon>
        <taxon>Nocardiaceae</taxon>
        <taxon>Nocardia</taxon>
    </lineage>
</organism>
<dbReference type="EMBL" id="CP109527">
    <property type="protein sequence ID" value="WTY37832.1"/>
    <property type="molecule type" value="Genomic_DNA"/>
</dbReference>
<evidence type="ECO:0008006" key="4">
    <source>
        <dbReference type="Google" id="ProtNLM"/>
    </source>
</evidence>
<dbReference type="Proteomes" id="UP001621418">
    <property type="component" value="Chromosome"/>
</dbReference>
<keyword evidence="3" id="KW-1185">Reference proteome</keyword>
<proteinExistence type="predicted"/>
<feature type="chain" id="PRO_5045899056" description="Lipoprotein" evidence="1">
    <location>
        <begin position="20"/>
        <end position="186"/>
    </location>
</feature>
<dbReference type="RefSeq" id="WP_405149793.1">
    <property type="nucleotide sequence ID" value="NZ_CP109527.1"/>
</dbReference>
<evidence type="ECO:0000313" key="2">
    <source>
        <dbReference type="EMBL" id="WTY37832.1"/>
    </source>
</evidence>
<evidence type="ECO:0000256" key="1">
    <source>
        <dbReference type="SAM" id="SignalP"/>
    </source>
</evidence>
<gene>
    <name evidence="2" type="ORF">OG308_08335</name>
</gene>
<name>A0ABZ1NDI3_9NOCA</name>
<dbReference type="Gene3D" id="3.40.1000.10">
    <property type="entry name" value="Mog1/PsbP, alpha/beta/alpha sandwich"/>
    <property type="match status" value="1"/>
</dbReference>
<sequence length="186" mass="19789">MIRTLLTALLASCTLACTPADLTTSNAPSCPADIASATTTHSAGFTIHAPQPPGWSTRPVEGGGLVLHRFDTIEGADPPFGMATVTVATFSPAKTADAASNTLRILRPNESDWHRTRSEEVQICGNTAHLTTGTNTIAHHDYLEFAYPLGDKFYPIQIATQTPVANVSRYRADLDVILSGARISAQ</sequence>
<protein>
    <recommendedName>
        <fullName evidence="4">Lipoprotein</fullName>
    </recommendedName>
</protein>
<evidence type="ECO:0000313" key="3">
    <source>
        <dbReference type="Proteomes" id="UP001621418"/>
    </source>
</evidence>
<reference evidence="2 3" key="1">
    <citation type="submission" date="2022-10" db="EMBL/GenBank/DDBJ databases">
        <title>The complete genomes of actinobacterial strains from the NBC collection.</title>
        <authorList>
            <person name="Joergensen T.S."/>
            <person name="Alvarez Arevalo M."/>
            <person name="Sterndorff E.B."/>
            <person name="Faurdal D."/>
            <person name="Vuksanovic O."/>
            <person name="Mourched A.-S."/>
            <person name="Charusanti P."/>
            <person name="Shaw S."/>
            <person name="Blin K."/>
            <person name="Weber T."/>
        </authorList>
    </citation>
    <scope>NUCLEOTIDE SEQUENCE [LARGE SCALE GENOMIC DNA]</scope>
    <source>
        <strain evidence="2 3">NBC_01413</strain>
    </source>
</reference>
<keyword evidence="1" id="KW-0732">Signal</keyword>
<feature type="signal peptide" evidence="1">
    <location>
        <begin position="1"/>
        <end position="19"/>
    </location>
</feature>